<dbReference type="EMBL" id="JAUJYN010000014">
    <property type="protein sequence ID" value="KAK1258644.1"/>
    <property type="molecule type" value="Genomic_DNA"/>
</dbReference>
<reference evidence="1" key="2">
    <citation type="submission" date="2023-06" db="EMBL/GenBank/DDBJ databases">
        <authorList>
            <person name="Ma L."/>
            <person name="Liu K.-W."/>
            <person name="Li Z."/>
            <person name="Hsiao Y.-Y."/>
            <person name="Qi Y."/>
            <person name="Fu T."/>
            <person name="Tang G."/>
            <person name="Zhang D."/>
            <person name="Sun W.-H."/>
            <person name="Liu D.-K."/>
            <person name="Li Y."/>
            <person name="Chen G.-Z."/>
            <person name="Liu X.-D."/>
            <person name="Liao X.-Y."/>
            <person name="Jiang Y.-T."/>
            <person name="Yu X."/>
            <person name="Hao Y."/>
            <person name="Huang J."/>
            <person name="Zhao X.-W."/>
            <person name="Ke S."/>
            <person name="Chen Y.-Y."/>
            <person name="Wu W.-L."/>
            <person name="Hsu J.-L."/>
            <person name="Lin Y.-F."/>
            <person name="Huang M.-D."/>
            <person name="Li C.-Y."/>
            <person name="Huang L."/>
            <person name="Wang Z.-W."/>
            <person name="Zhao X."/>
            <person name="Zhong W.-Y."/>
            <person name="Peng D.-H."/>
            <person name="Ahmad S."/>
            <person name="Lan S."/>
            <person name="Zhang J.-S."/>
            <person name="Tsai W.-C."/>
            <person name="Van De Peer Y."/>
            <person name="Liu Z.-J."/>
        </authorList>
    </citation>
    <scope>NUCLEOTIDE SEQUENCE</scope>
    <source>
        <strain evidence="1">SCP</strain>
        <tissue evidence="1">Leaves</tissue>
    </source>
</reference>
<dbReference type="AlphaFoldDB" id="A0AAV9A3C5"/>
<keyword evidence="2" id="KW-1185">Reference proteome</keyword>
<reference evidence="1" key="1">
    <citation type="journal article" date="2023" name="Nat. Commun.">
        <title>Diploid and tetraploid genomes of Acorus and the evolution of monocots.</title>
        <authorList>
            <person name="Ma L."/>
            <person name="Liu K.W."/>
            <person name="Li Z."/>
            <person name="Hsiao Y.Y."/>
            <person name="Qi Y."/>
            <person name="Fu T."/>
            <person name="Tang G.D."/>
            <person name="Zhang D."/>
            <person name="Sun W.H."/>
            <person name="Liu D.K."/>
            <person name="Li Y."/>
            <person name="Chen G.Z."/>
            <person name="Liu X.D."/>
            <person name="Liao X.Y."/>
            <person name="Jiang Y.T."/>
            <person name="Yu X."/>
            <person name="Hao Y."/>
            <person name="Huang J."/>
            <person name="Zhao X.W."/>
            <person name="Ke S."/>
            <person name="Chen Y.Y."/>
            <person name="Wu W.L."/>
            <person name="Hsu J.L."/>
            <person name="Lin Y.F."/>
            <person name="Huang M.D."/>
            <person name="Li C.Y."/>
            <person name="Huang L."/>
            <person name="Wang Z.W."/>
            <person name="Zhao X."/>
            <person name="Zhong W.Y."/>
            <person name="Peng D.H."/>
            <person name="Ahmad S."/>
            <person name="Lan S."/>
            <person name="Zhang J.S."/>
            <person name="Tsai W.C."/>
            <person name="Van de Peer Y."/>
            <person name="Liu Z.J."/>
        </authorList>
    </citation>
    <scope>NUCLEOTIDE SEQUENCE</scope>
    <source>
        <strain evidence="1">SCP</strain>
    </source>
</reference>
<evidence type="ECO:0008006" key="3">
    <source>
        <dbReference type="Google" id="ProtNLM"/>
    </source>
</evidence>
<gene>
    <name evidence="1" type="ORF">QJS04_geneDACA019254</name>
</gene>
<name>A0AAV9A3C5_ACOGR</name>
<evidence type="ECO:0000313" key="2">
    <source>
        <dbReference type="Proteomes" id="UP001179952"/>
    </source>
</evidence>
<protein>
    <recommendedName>
        <fullName evidence="3">Reverse transcriptase</fullName>
    </recommendedName>
</protein>
<comment type="caution">
    <text evidence="1">The sequence shown here is derived from an EMBL/GenBank/DDBJ whole genome shotgun (WGS) entry which is preliminary data.</text>
</comment>
<dbReference type="Proteomes" id="UP001179952">
    <property type="component" value="Unassembled WGS sequence"/>
</dbReference>
<evidence type="ECO:0000313" key="1">
    <source>
        <dbReference type="EMBL" id="KAK1258644.1"/>
    </source>
</evidence>
<organism evidence="1 2">
    <name type="scientific">Acorus gramineus</name>
    <name type="common">Dwarf sweet flag</name>
    <dbReference type="NCBI Taxonomy" id="55184"/>
    <lineage>
        <taxon>Eukaryota</taxon>
        <taxon>Viridiplantae</taxon>
        <taxon>Streptophyta</taxon>
        <taxon>Embryophyta</taxon>
        <taxon>Tracheophyta</taxon>
        <taxon>Spermatophyta</taxon>
        <taxon>Magnoliopsida</taxon>
        <taxon>Liliopsida</taxon>
        <taxon>Acoraceae</taxon>
        <taxon>Acorus</taxon>
    </lineage>
</organism>
<proteinExistence type="predicted"/>
<accession>A0AAV9A3C5</accession>
<sequence>MMLWASLKRLSANSHNVSWMVGADFNEDALKRSKDSLAHFQSLLDGNANDLSLIEEERSARQNYEDILLKEECFIRQKSRQQWLALGDRNSKYFYASFKTRSSMNALCSLKDQNAEDIHHLLWGCSYSRFICSWMMKTMIIKEELPRHKDNIPVWFRSINLKAANSPQIEKIKERLGVQIDAVNKTTSVVHWLPLEVDWHKLNTDGSLGDDRGGYGALIRDSSSEFIQGIAG</sequence>